<evidence type="ECO:0000313" key="3">
    <source>
        <dbReference type="Proteomes" id="UP001216579"/>
    </source>
</evidence>
<keyword evidence="3" id="KW-1185">Reference proteome</keyword>
<proteinExistence type="predicted"/>
<organism evidence="2 3">
    <name type="scientific">Streptomyces silvisoli</name>
    <dbReference type="NCBI Taxonomy" id="3034235"/>
    <lineage>
        <taxon>Bacteria</taxon>
        <taxon>Bacillati</taxon>
        <taxon>Actinomycetota</taxon>
        <taxon>Actinomycetes</taxon>
        <taxon>Kitasatosporales</taxon>
        <taxon>Streptomycetaceae</taxon>
        <taxon>Streptomyces</taxon>
    </lineage>
</organism>
<sequence length="66" mass="7131">MRQRTADLCAFATIVMAAVTLIAVGLPSDQIIGVTSAVAILYSAWRQGSERPPARRADVDDEVQEE</sequence>
<feature type="region of interest" description="Disordered" evidence="1">
    <location>
        <begin position="47"/>
        <end position="66"/>
    </location>
</feature>
<accession>A0ABT5ZR20</accession>
<reference evidence="2 3" key="1">
    <citation type="submission" date="2023-03" db="EMBL/GenBank/DDBJ databases">
        <title>Draft genome sequence of Streptomyces sp. RB6PN23 isolated from peat swamp forest in Thailand.</title>
        <authorList>
            <person name="Klaysubun C."/>
            <person name="Duangmal K."/>
        </authorList>
    </citation>
    <scope>NUCLEOTIDE SEQUENCE [LARGE SCALE GENOMIC DNA]</scope>
    <source>
        <strain evidence="2 3">RB6PN23</strain>
    </source>
</reference>
<protein>
    <submittedName>
        <fullName evidence="2">Uncharacterized protein</fullName>
    </submittedName>
</protein>
<dbReference type="EMBL" id="JARJBC010000016">
    <property type="protein sequence ID" value="MDF3292262.1"/>
    <property type="molecule type" value="Genomic_DNA"/>
</dbReference>
<comment type="caution">
    <text evidence="2">The sequence shown here is derived from an EMBL/GenBank/DDBJ whole genome shotgun (WGS) entry which is preliminary data.</text>
</comment>
<name>A0ABT5ZR20_9ACTN</name>
<dbReference type="RefSeq" id="WP_276095339.1">
    <property type="nucleotide sequence ID" value="NZ_JARJBC010000016.1"/>
</dbReference>
<feature type="compositionally biased region" description="Basic and acidic residues" evidence="1">
    <location>
        <begin position="48"/>
        <end position="58"/>
    </location>
</feature>
<evidence type="ECO:0000313" key="2">
    <source>
        <dbReference type="EMBL" id="MDF3292262.1"/>
    </source>
</evidence>
<dbReference type="Proteomes" id="UP001216579">
    <property type="component" value="Unassembled WGS sequence"/>
</dbReference>
<evidence type="ECO:0000256" key="1">
    <source>
        <dbReference type="SAM" id="MobiDB-lite"/>
    </source>
</evidence>
<gene>
    <name evidence="2" type="ORF">P3G67_24100</name>
</gene>